<dbReference type="InterPro" id="IPR041677">
    <property type="entry name" value="DNA2/NAM7_AAA_11"/>
</dbReference>
<evidence type="ECO:0000313" key="4">
    <source>
        <dbReference type="EMBL" id="RAJ02400.1"/>
    </source>
</evidence>
<reference evidence="4 5" key="1">
    <citation type="submission" date="2018-06" db="EMBL/GenBank/DDBJ databases">
        <title>Genomic Encyclopedia of Archaeal and Bacterial Type Strains, Phase II (KMG-II): from individual species to whole genera.</title>
        <authorList>
            <person name="Goeker M."/>
        </authorList>
    </citation>
    <scope>NUCLEOTIDE SEQUENCE [LARGE SCALE GENOMIC DNA]</scope>
    <source>
        <strain evidence="4 5">DSM 23857</strain>
    </source>
</reference>
<dbReference type="GO" id="GO:0004386">
    <property type="term" value="F:helicase activity"/>
    <property type="evidence" value="ECO:0007669"/>
    <property type="project" value="UniProtKB-KW"/>
</dbReference>
<dbReference type="CDD" id="cd18808">
    <property type="entry name" value="SF1_C_Upf1"/>
    <property type="match status" value="1"/>
</dbReference>
<name>A0A327QD44_9BACT</name>
<dbReference type="Proteomes" id="UP000249547">
    <property type="component" value="Unassembled WGS sequence"/>
</dbReference>
<feature type="domain" description="DNA2/NAM7 helicase helicase" evidence="1">
    <location>
        <begin position="798"/>
        <end position="877"/>
    </location>
</feature>
<dbReference type="Pfam" id="PF13649">
    <property type="entry name" value="Methyltransf_25"/>
    <property type="match status" value="1"/>
</dbReference>
<dbReference type="InterPro" id="IPR029063">
    <property type="entry name" value="SAM-dependent_MTases_sf"/>
</dbReference>
<comment type="caution">
    <text evidence="4">The sequence shown here is derived from an EMBL/GenBank/DDBJ whole genome shotgun (WGS) entry which is preliminary data.</text>
</comment>
<evidence type="ECO:0000259" key="2">
    <source>
        <dbReference type="Pfam" id="PF13087"/>
    </source>
</evidence>
<accession>A0A327QD44</accession>
<dbReference type="InterPro" id="IPR041679">
    <property type="entry name" value="DNA2/NAM7-like_C"/>
</dbReference>
<sequence>MNISGIEFFDELLECVQSGMPFHDQYVRMRAILERACKLLTIHENIQFSNLFSRLNYVCHTTALSKRKTYQINTFRIHANQVLKTGYQPTEDEYLHDLKALCYALHHFFAVDIPAELSALLPLIDLYEPKARVNGIKYDRIRVEVVDIDQDYLYAIDEENAADEPVKIKHHETGFNLEFNETIGKLWKDCQLNLIDVVVDEDNIYYPAIIILEPDYLIDISALAECMKEYGNSPLNYIQSKFEALRNTKHILLGNAANQFLDEFVNEQPGEPVEYKKAIMKAFKTLPFEYSTCVDLKEKSNEMSFFMETKSQFDNIKRVVAKAFPPKHINRENALLEPSFICEQLGVQGRLDYLQLQSNTNEQFVIELKSGKAPFPEDNIALIGKNHRSQLFIYQILIQKVLGIPFSQLKAFILYSKYTDEDANLRVSQPYMTAIKEILNIRNLIVANEHKIATDAAENETKNIIHAITPENLVNVVGSTNKNFIERFIVPQINAFKQPFAQASPLALAYFHSFYAFVTKEHYISKAGDTEYDSNKGIASLWLSSLEEKFEAGEILYDLTITKQQAAAAKPTITLDIPIYEKEFLPNFRVGDIVILYQRNHITDNVTNKQIFKGSIEALSPHSITIRLRNQQRNASVIPMESKYAVEHDHIDASYTAMYRGLYALLQANNDRVSLLLHQRAPLVDERLQLTTNHHSEEVTNIVRKAKQAKDYFLLIGPPGTGKTSVALKHMLEEFYSDDACNILLLSYTNRAVDEICECLETVQQQPHYIRIGSALSCDPRFRHRLLDEVIAGCNNRTEVRDVVQQHRVFVGTVASVSGKMELFKLKHFQVSIVDEASQILEPHLLGILSAKDVEGRNAIDKFILIGDHKQLPAVVLQSAEEAMVKDPNLQAIGLINRNNSLFERLHRLHKHDADSPLWSMLHKQGRMHPSIALFPNYAFYQAQLHPVPTPHQSGDIGFTQFDEHNPVEKLIATERLVFIPSNKSKAQKNNKTNNDEANIAACLVKHLYQLYQKNPSLTFSPEKSIGIITPYRSQIALIKRKIHALGIPALNMITVDTVERFQGSQRDFVVYSFCVNQYHQLDFLANNMEEDGQMVDRKLNVAITRARKQMFVTGNPSLLSSNLTYFRFMELIRAKHGYLYTNAADFCTGKFQHVPVGIPLPMALPLFFDGLFEQVVEKKLKEHPATQYPISILGNTDDFNHLNIVEYGRADFDAACYATSAAEKCLVYAYYYMRKHIVGSLAVLDNFKTPLQTFIQQHHRRVTLVDVGCGPSTMAQAWEDTFGASFHYIGVDPSTAMLDLAKSFLATAAFQHQTTSHVHEISESYWEQHWEKSHVVIINFAHVFANLSKEDAEQWAIQITRWQEQFPLNTFLILYQNNATEGSNRMYGLFKKLLPQFSNISSPYKQYVCYHDVDMSIFDTHINMYAELLGK</sequence>
<dbReference type="Pfam" id="PF13086">
    <property type="entry name" value="AAA_11"/>
    <property type="match status" value="2"/>
</dbReference>
<dbReference type="InterPro" id="IPR045055">
    <property type="entry name" value="DNA2/NAM7-like"/>
</dbReference>
<organism evidence="4 5">
    <name type="scientific">Chitinophaga skermanii</name>
    <dbReference type="NCBI Taxonomy" id="331697"/>
    <lineage>
        <taxon>Bacteria</taxon>
        <taxon>Pseudomonadati</taxon>
        <taxon>Bacteroidota</taxon>
        <taxon>Chitinophagia</taxon>
        <taxon>Chitinophagales</taxon>
        <taxon>Chitinophagaceae</taxon>
        <taxon>Chitinophaga</taxon>
    </lineage>
</organism>
<evidence type="ECO:0000259" key="3">
    <source>
        <dbReference type="Pfam" id="PF13649"/>
    </source>
</evidence>
<dbReference type="InterPro" id="IPR027417">
    <property type="entry name" value="P-loop_NTPase"/>
</dbReference>
<feature type="domain" description="DNA2/NAM7 helicase helicase" evidence="1">
    <location>
        <begin position="701"/>
        <end position="776"/>
    </location>
</feature>
<dbReference type="EMBL" id="QLLL01000006">
    <property type="protein sequence ID" value="RAJ02400.1"/>
    <property type="molecule type" value="Genomic_DNA"/>
</dbReference>
<dbReference type="PANTHER" id="PTHR10887:SF495">
    <property type="entry name" value="HELICASE SENATAXIN ISOFORM X1-RELATED"/>
    <property type="match status" value="1"/>
</dbReference>
<evidence type="ECO:0000259" key="1">
    <source>
        <dbReference type="Pfam" id="PF13086"/>
    </source>
</evidence>
<dbReference type="SUPFAM" id="SSF53335">
    <property type="entry name" value="S-adenosyl-L-methionine-dependent methyltransferases"/>
    <property type="match status" value="1"/>
</dbReference>
<keyword evidence="5" id="KW-1185">Reference proteome</keyword>
<protein>
    <submittedName>
        <fullName evidence="4">Superfamily I DNA and/or RNA helicase</fullName>
    </submittedName>
</protein>
<dbReference type="SUPFAM" id="SSF52540">
    <property type="entry name" value="P-loop containing nucleoside triphosphate hydrolases"/>
    <property type="match status" value="1"/>
</dbReference>
<dbReference type="Gene3D" id="3.40.50.300">
    <property type="entry name" value="P-loop containing nucleotide triphosphate hydrolases"/>
    <property type="match status" value="3"/>
</dbReference>
<dbReference type="InterPro" id="IPR011604">
    <property type="entry name" value="PDDEXK-like_dom_sf"/>
</dbReference>
<keyword evidence="4" id="KW-0067">ATP-binding</keyword>
<keyword evidence="4" id="KW-0347">Helicase</keyword>
<dbReference type="InterPro" id="IPR047187">
    <property type="entry name" value="SF1_C_Upf1"/>
</dbReference>
<keyword evidence="4" id="KW-0547">Nucleotide-binding</keyword>
<dbReference type="Pfam" id="PF13087">
    <property type="entry name" value="AAA_12"/>
    <property type="match status" value="1"/>
</dbReference>
<feature type="domain" description="DNA2/NAM7 helicase-like C-terminal" evidence="2">
    <location>
        <begin position="899"/>
        <end position="1117"/>
    </location>
</feature>
<gene>
    <name evidence="4" type="ORF">LX64_03413</name>
</gene>
<dbReference type="InterPro" id="IPR041698">
    <property type="entry name" value="Methyltransf_25"/>
</dbReference>
<feature type="domain" description="Methyltransferase" evidence="3">
    <location>
        <begin position="1266"/>
        <end position="1362"/>
    </location>
</feature>
<dbReference type="Gene3D" id="3.40.50.150">
    <property type="entry name" value="Vaccinia Virus protein VP39"/>
    <property type="match status" value="1"/>
</dbReference>
<proteinExistence type="predicted"/>
<keyword evidence="4" id="KW-0378">Hydrolase</keyword>
<evidence type="ECO:0000313" key="5">
    <source>
        <dbReference type="Proteomes" id="UP000249547"/>
    </source>
</evidence>
<dbReference type="PANTHER" id="PTHR10887">
    <property type="entry name" value="DNA2/NAM7 HELICASE FAMILY"/>
    <property type="match status" value="1"/>
</dbReference>
<dbReference type="Gene3D" id="3.90.320.10">
    <property type="match status" value="1"/>
</dbReference>